<comment type="caution">
    <text evidence="2">The sequence shown here is derived from an EMBL/GenBank/DDBJ whole genome shotgun (WGS) entry which is preliminary data.</text>
</comment>
<accession>A0A443SH01</accession>
<evidence type="ECO:0008006" key="4">
    <source>
        <dbReference type="Google" id="ProtNLM"/>
    </source>
</evidence>
<dbReference type="AlphaFoldDB" id="A0A443SH01"/>
<keyword evidence="3" id="KW-1185">Reference proteome</keyword>
<proteinExistence type="predicted"/>
<dbReference type="EMBL" id="NCKV01002460">
    <property type="protein sequence ID" value="RWS26807.1"/>
    <property type="molecule type" value="Genomic_DNA"/>
</dbReference>
<feature type="chain" id="PRO_5019499609" description="Sushi domain-containing protein" evidence="1">
    <location>
        <begin position="21"/>
        <end position="380"/>
    </location>
</feature>
<dbReference type="VEuPathDB" id="VectorBase:LDEU005233"/>
<dbReference type="OrthoDB" id="10451829at2759"/>
<evidence type="ECO:0000313" key="2">
    <source>
        <dbReference type="EMBL" id="RWS26807.1"/>
    </source>
</evidence>
<reference evidence="2 3" key="1">
    <citation type="journal article" date="2018" name="Gigascience">
        <title>Genomes of trombidid mites reveal novel predicted allergens and laterally-transferred genes associated with secondary metabolism.</title>
        <authorList>
            <person name="Dong X."/>
            <person name="Chaisiri K."/>
            <person name="Xia D."/>
            <person name="Armstrong S.D."/>
            <person name="Fang Y."/>
            <person name="Donnelly M.J."/>
            <person name="Kadowaki T."/>
            <person name="McGarry J.W."/>
            <person name="Darby A.C."/>
            <person name="Makepeace B.L."/>
        </authorList>
    </citation>
    <scope>NUCLEOTIDE SEQUENCE [LARGE SCALE GENOMIC DNA]</scope>
    <source>
        <strain evidence="2">UoL-UT</strain>
    </source>
</reference>
<protein>
    <recommendedName>
        <fullName evidence="4">Sushi domain-containing protein</fullName>
    </recommendedName>
</protein>
<name>A0A443SH01_9ACAR</name>
<organism evidence="2 3">
    <name type="scientific">Leptotrombidium deliense</name>
    <dbReference type="NCBI Taxonomy" id="299467"/>
    <lineage>
        <taxon>Eukaryota</taxon>
        <taxon>Metazoa</taxon>
        <taxon>Ecdysozoa</taxon>
        <taxon>Arthropoda</taxon>
        <taxon>Chelicerata</taxon>
        <taxon>Arachnida</taxon>
        <taxon>Acari</taxon>
        <taxon>Acariformes</taxon>
        <taxon>Trombidiformes</taxon>
        <taxon>Prostigmata</taxon>
        <taxon>Anystina</taxon>
        <taxon>Parasitengona</taxon>
        <taxon>Trombiculoidea</taxon>
        <taxon>Trombiculidae</taxon>
        <taxon>Leptotrombidium</taxon>
    </lineage>
</organism>
<dbReference type="Proteomes" id="UP000288716">
    <property type="component" value="Unassembled WGS sequence"/>
</dbReference>
<evidence type="ECO:0000313" key="3">
    <source>
        <dbReference type="Proteomes" id="UP000288716"/>
    </source>
</evidence>
<keyword evidence="1" id="KW-0732">Signal</keyword>
<evidence type="ECO:0000256" key="1">
    <source>
        <dbReference type="SAM" id="SignalP"/>
    </source>
</evidence>
<sequence length="380" mass="42824">MSELLVTFLVFICFLTVVKSDCGIPAAPDGIEYKPDSLETIFKEGTKLTGSCNNETYKLVTIEKFQSYTFSESKRHIEIVCTDGSWKGSFARCAVPLAYLDESESKASKKSFIEKTTYYKGVVNTTEFLDGNLKDVIKTENFANTWASRPHCVERAEGLYLQGYSWVFEFKHKSTVSYVSLRLASSQNIDDEVISVEEPFVNVFINDIRECTMHSAVKVEPKRANIDFMCEVVDPDNYDSNDDIIGSVLISFSELKRSKGLSVTSVCFWDFPKSCGIPEIPADNRGYATPRCLPDGMWDSFLNQPLKYCSLPTNDTYIHGNTFSLEDGGIVQYVNAKYFNQTLFAVPYTIEIHSCDDRVVGTRMCNENGDWDGDEYICSG</sequence>
<gene>
    <name evidence="2" type="ORF">B4U80_12930</name>
</gene>
<feature type="signal peptide" evidence="1">
    <location>
        <begin position="1"/>
        <end position="20"/>
    </location>
</feature>